<dbReference type="Proteomes" id="UP000694888">
    <property type="component" value="Unplaced"/>
</dbReference>
<dbReference type="InterPro" id="IPR036398">
    <property type="entry name" value="CA_dom_sf"/>
</dbReference>
<dbReference type="Gene3D" id="3.10.200.10">
    <property type="entry name" value="Alpha carbonic anhydrase"/>
    <property type="match status" value="1"/>
</dbReference>
<evidence type="ECO:0000256" key="1">
    <source>
        <dbReference type="ARBA" id="ARBA00010718"/>
    </source>
</evidence>
<dbReference type="RefSeq" id="XP_012944468.1">
    <property type="nucleotide sequence ID" value="XM_013089014.2"/>
</dbReference>
<feature type="domain" description="Alpha-carbonic anhydrase" evidence="2">
    <location>
        <begin position="1"/>
        <end position="188"/>
    </location>
</feature>
<reference evidence="4" key="1">
    <citation type="submission" date="2025-08" db="UniProtKB">
        <authorList>
            <consortium name="RefSeq"/>
        </authorList>
    </citation>
    <scope>IDENTIFICATION</scope>
</reference>
<keyword evidence="3" id="KW-1185">Reference proteome</keyword>
<dbReference type="InterPro" id="IPR001148">
    <property type="entry name" value="CA_dom"/>
</dbReference>
<dbReference type="GeneID" id="101859673"/>
<sequence length="212" mass="23920">MKYYYCSMNTIHRLAEVKIHIGKVNNRGSEHLIDGKAFGAELQFICYNSDLFSSMAASQHVPYGVAIVAVLAEATRSEKEANSAFTILTNVAKRIPWQGNAVRVPNFNLAALVPETNYYVTYEGSFTQPACLETVTWLILNRPILIQASQLDTLRQLQKEQADTRMKMSNGNSRPVSPLYNRAVRTNINFPTTGGLCNMKRIFYYEVNDVVR</sequence>
<proteinExistence type="inferred from homology"/>
<dbReference type="PROSITE" id="PS51144">
    <property type="entry name" value="ALPHA_CA_2"/>
    <property type="match status" value="1"/>
</dbReference>
<dbReference type="InterPro" id="IPR023561">
    <property type="entry name" value="Carbonic_anhydrase_a-class"/>
</dbReference>
<dbReference type="SUPFAM" id="SSF51069">
    <property type="entry name" value="Carbonic anhydrase"/>
    <property type="match status" value="1"/>
</dbReference>
<dbReference type="SMART" id="SM01057">
    <property type="entry name" value="Carb_anhydrase"/>
    <property type="match status" value="1"/>
</dbReference>
<evidence type="ECO:0000313" key="3">
    <source>
        <dbReference type="Proteomes" id="UP000694888"/>
    </source>
</evidence>
<evidence type="ECO:0000259" key="2">
    <source>
        <dbReference type="PROSITE" id="PS51144"/>
    </source>
</evidence>
<dbReference type="PANTHER" id="PTHR18952:SF208">
    <property type="entry name" value="CARBONIC ANHYDRASE XA-RELATED"/>
    <property type="match status" value="1"/>
</dbReference>
<gene>
    <name evidence="4" type="primary">LOC101859673</name>
</gene>
<dbReference type="Pfam" id="PF00194">
    <property type="entry name" value="Carb_anhydrase"/>
    <property type="match status" value="1"/>
</dbReference>
<dbReference type="PANTHER" id="PTHR18952">
    <property type="entry name" value="CARBONIC ANHYDRASE"/>
    <property type="match status" value="1"/>
</dbReference>
<accession>A0ABM1ABE4</accession>
<protein>
    <submittedName>
        <fullName evidence="4">Carbonic anhydrase-related protein 10</fullName>
    </submittedName>
</protein>
<evidence type="ECO:0000313" key="4">
    <source>
        <dbReference type="RefSeq" id="XP_012944468.1"/>
    </source>
</evidence>
<organism evidence="3 4">
    <name type="scientific">Aplysia californica</name>
    <name type="common">California sea hare</name>
    <dbReference type="NCBI Taxonomy" id="6500"/>
    <lineage>
        <taxon>Eukaryota</taxon>
        <taxon>Metazoa</taxon>
        <taxon>Spiralia</taxon>
        <taxon>Lophotrochozoa</taxon>
        <taxon>Mollusca</taxon>
        <taxon>Gastropoda</taxon>
        <taxon>Heterobranchia</taxon>
        <taxon>Euthyneura</taxon>
        <taxon>Tectipleura</taxon>
        <taxon>Aplysiida</taxon>
        <taxon>Aplysioidea</taxon>
        <taxon>Aplysiidae</taxon>
        <taxon>Aplysia</taxon>
    </lineage>
</organism>
<comment type="similarity">
    <text evidence="1">Belongs to the alpha-carbonic anhydrase family.</text>
</comment>
<name>A0ABM1ABE4_APLCA</name>